<dbReference type="InterPro" id="IPR006528">
    <property type="entry name" value="Phage_head_morphogenesis_dom"/>
</dbReference>
<feature type="domain" description="Phage head morphogenesis" evidence="1">
    <location>
        <begin position="154"/>
        <end position="250"/>
    </location>
</feature>
<dbReference type="Pfam" id="PF04233">
    <property type="entry name" value="Phage_Mu_F"/>
    <property type="match status" value="1"/>
</dbReference>
<name>A0A1M5SCG7_9CLOT</name>
<keyword evidence="3" id="KW-1185">Reference proteome</keyword>
<sequence>MAIDKEYQKMIEQIKLDNEELTTGQIKEILKKQKSDRDELLDYVYIMFGKYAIDNLISMNSVKLNSIKKELTKILSNNASSLTRSEIAVTTELLSNVFKETYYKNAFILDSGIKIDLDFNLIRQEFIDAIVNKEFAGELFSDRIWTNKTDMMNKLQLEIIEAMKGNRTVQQVSNNIKKQYDVQAYESLRLARTEMARVEAQANEEIARSTGIKKQLFLATLDNKTSEICQFYDGQEFDIGDSNKPIPPLHPFAVAYL</sequence>
<gene>
    <name evidence="2" type="ORF">SAMN02745207_00870</name>
</gene>
<dbReference type="NCBIfam" id="TIGR01641">
    <property type="entry name" value="phageSPP1_gp7"/>
    <property type="match status" value="1"/>
</dbReference>
<accession>A0A1M5SCG7</accession>
<dbReference type="AlphaFoldDB" id="A0A1M5SCG7"/>
<dbReference type="STRING" id="1121316.SAMN02745207_00870"/>
<dbReference type="Proteomes" id="UP000184447">
    <property type="component" value="Unassembled WGS sequence"/>
</dbReference>
<dbReference type="RefSeq" id="WP_073337204.1">
    <property type="nucleotide sequence ID" value="NZ_FQXM01000004.1"/>
</dbReference>
<evidence type="ECO:0000313" key="3">
    <source>
        <dbReference type="Proteomes" id="UP000184447"/>
    </source>
</evidence>
<protein>
    <submittedName>
        <fullName evidence="2">Phage putative head morphogenesis protein, SPP1 gp7 family</fullName>
    </submittedName>
</protein>
<evidence type="ECO:0000259" key="1">
    <source>
        <dbReference type="Pfam" id="PF04233"/>
    </source>
</evidence>
<evidence type="ECO:0000313" key="2">
    <source>
        <dbReference type="EMBL" id="SHH36312.1"/>
    </source>
</evidence>
<proteinExistence type="predicted"/>
<reference evidence="2 3" key="1">
    <citation type="submission" date="2016-11" db="EMBL/GenBank/DDBJ databases">
        <authorList>
            <person name="Jaros S."/>
            <person name="Januszkiewicz K."/>
            <person name="Wedrychowicz H."/>
        </authorList>
    </citation>
    <scope>NUCLEOTIDE SEQUENCE [LARGE SCALE GENOMIC DNA]</scope>
    <source>
        <strain evidence="2 3">DSM 8605</strain>
    </source>
</reference>
<dbReference type="OrthoDB" id="9765386at2"/>
<organism evidence="2 3">
    <name type="scientific">Clostridium grantii DSM 8605</name>
    <dbReference type="NCBI Taxonomy" id="1121316"/>
    <lineage>
        <taxon>Bacteria</taxon>
        <taxon>Bacillati</taxon>
        <taxon>Bacillota</taxon>
        <taxon>Clostridia</taxon>
        <taxon>Eubacteriales</taxon>
        <taxon>Clostridiaceae</taxon>
        <taxon>Clostridium</taxon>
    </lineage>
</organism>
<dbReference type="EMBL" id="FQXM01000004">
    <property type="protein sequence ID" value="SHH36312.1"/>
    <property type="molecule type" value="Genomic_DNA"/>
</dbReference>